<dbReference type="RefSeq" id="WP_207643370.1">
    <property type="nucleotide sequence ID" value="NZ_DAWDIQ010000008.1"/>
</dbReference>
<dbReference type="PANTHER" id="PTHR35813">
    <property type="entry name" value="INNER MEMBRANE PROTEIN YBAN"/>
    <property type="match status" value="1"/>
</dbReference>
<evidence type="ECO:0000256" key="1">
    <source>
        <dbReference type="SAM" id="Phobius"/>
    </source>
</evidence>
<keyword evidence="3" id="KW-1185">Reference proteome</keyword>
<name>A0ABV1BY59_9FIRM</name>
<keyword evidence="1" id="KW-1133">Transmembrane helix</keyword>
<sequence length="128" mass="14557">MKNIIKSPIKLLWLMIGIVSMVLGAIGVVLPVLPTTPFLLLASFCFAKGSDRFHMWFIGTKLYKKHLESFVTSRSMTLKTKLCILLPASAMLILAMLAMSNIYGRVFIVFLIIFKYIYFFTRIETVKA</sequence>
<feature type="transmembrane region" description="Helical" evidence="1">
    <location>
        <begin position="12"/>
        <end position="32"/>
    </location>
</feature>
<dbReference type="EMBL" id="JBBMER010000003">
    <property type="protein sequence ID" value="MEQ2379356.1"/>
    <property type="molecule type" value="Genomic_DNA"/>
</dbReference>
<evidence type="ECO:0000313" key="3">
    <source>
        <dbReference type="Proteomes" id="UP001442364"/>
    </source>
</evidence>
<evidence type="ECO:0000313" key="2">
    <source>
        <dbReference type="EMBL" id="MEQ2379356.1"/>
    </source>
</evidence>
<comment type="caution">
    <text evidence="2">The sequence shown here is derived from an EMBL/GenBank/DDBJ whole genome shotgun (WGS) entry which is preliminary data.</text>
</comment>
<organism evidence="2 3">
    <name type="scientific">[Lactobacillus] rogosae</name>
    <dbReference type="NCBI Taxonomy" id="706562"/>
    <lineage>
        <taxon>Bacteria</taxon>
        <taxon>Bacillati</taxon>
        <taxon>Bacillota</taxon>
        <taxon>Clostridia</taxon>
        <taxon>Lachnospirales</taxon>
        <taxon>Lachnospiraceae</taxon>
        <taxon>Lachnospira</taxon>
    </lineage>
</organism>
<keyword evidence="1" id="KW-0472">Membrane</keyword>
<dbReference type="PIRSF" id="PIRSF016789">
    <property type="entry name" value="DUF454"/>
    <property type="match status" value="1"/>
</dbReference>
<keyword evidence="1" id="KW-0812">Transmembrane</keyword>
<feature type="transmembrane region" description="Helical" evidence="1">
    <location>
        <begin position="102"/>
        <end position="121"/>
    </location>
</feature>
<proteinExistence type="predicted"/>
<protein>
    <submittedName>
        <fullName evidence="2">YbaN family protein</fullName>
    </submittedName>
</protein>
<dbReference type="Proteomes" id="UP001442364">
    <property type="component" value="Unassembled WGS sequence"/>
</dbReference>
<dbReference type="PANTHER" id="PTHR35813:SF1">
    <property type="entry name" value="INNER MEMBRANE PROTEIN YBAN"/>
    <property type="match status" value="1"/>
</dbReference>
<accession>A0ABV1BY59</accession>
<gene>
    <name evidence="2" type="ORF">WMO14_05615</name>
</gene>
<reference evidence="2 3" key="1">
    <citation type="submission" date="2024-03" db="EMBL/GenBank/DDBJ databases">
        <title>Human intestinal bacterial collection.</title>
        <authorList>
            <person name="Pauvert C."/>
            <person name="Hitch T.C.A."/>
            <person name="Clavel T."/>
        </authorList>
    </citation>
    <scope>NUCLEOTIDE SEQUENCE [LARGE SCALE GENOMIC DNA]</scope>
    <source>
        <strain evidence="2 3">CLA-AA-H255</strain>
    </source>
</reference>
<dbReference type="Pfam" id="PF04304">
    <property type="entry name" value="DUF454"/>
    <property type="match status" value="1"/>
</dbReference>
<dbReference type="InterPro" id="IPR007401">
    <property type="entry name" value="DUF454"/>
</dbReference>